<dbReference type="InterPro" id="IPR013320">
    <property type="entry name" value="ConA-like_dom_sf"/>
</dbReference>
<dbReference type="InterPro" id="IPR003877">
    <property type="entry name" value="SPRY_dom"/>
</dbReference>
<dbReference type="PANTHER" id="PTHR24103">
    <property type="entry name" value="E3 UBIQUITIN-PROTEIN LIGASE TRIM"/>
    <property type="match status" value="1"/>
</dbReference>
<evidence type="ECO:0000259" key="6">
    <source>
        <dbReference type="PROSITE" id="PS50089"/>
    </source>
</evidence>
<evidence type="ECO:0000256" key="3">
    <source>
        <dbReference type="ARBA" id="ARBA00022771"/>
    </source>
</evidence>
<dbReference type="Gene3D" id="3.30.40.10">
    <property type="entry name" value="Zinc/RING finger domain, C3HC4 (zinc finger)"/>
    <property type="match status" value="1"/>
</dbReference>
<dbReference type="InterPro" id="IPR017907">
    <property type="entry name" value="Znf_RING_CS"/>
</dbReference>
<feature type="domain" description="B30.2/SPRY" evidence="8">
    <location>
        <begin position="273"/>
        <end position="458"/>
    </location>
</feature>
<keyword evidence="2" id="KW-0479">Metal-binding</keyword>
<keyword evidence="3 5" id="KW-0863">Zinc-finger</keyword>
<evidence type="ECO:0000256" key="2">
    <source>
        <dbReference type="ARBA" id="ARBA00022723"/>
    </source>
</evidence>
<dbReference type="InterPro" id="IPR003879">
    <property type="entry name" value="Butyrophylin_SPRY"/>
</dbReference>
<dbReference type="RefSeq" id="XP_005745616.1">
    <property type="nucleotide sequence ID" value="XM_005745559.1"/>
</dbReference>
<organism evidence="9 11">
    <name type="scientific">Pundamilia nyererei</name>
    <dbReference type="NCBI Taxonomy" id="303518"/>
    <lineage>
        <taxon>Eukaryota</taxon>
        <taxon>Metazoa</taxon>
        <taxon>Chordata</taxon>
        <taxon>Craniata</taxon>
        <taxon>Vertebrata</taxon>
        <taxon>Euteleostomi</taxon>
        <taxon>Actinopterygii</taxon>
        <taxon>Neopterygii</taxon>
        <taxon>Teleostei</taxon>
        <taxon>Neoteleostei</taxon>
        <taxon>Acanthomorphata</taxon>
        <taxon>Ovalentaria</taxon>
        <taxon>Cichlomorphae</taxon>
        <taxon>Cichliformes</taxon>
        <taxon>Cichlidae</taxon>
        <taxon>African cichlids</taxon>
        <taxon>Pseudocrenilabrinae</taxon>
        <taxon>Haplochromini</taxon>
        <taxon>Pundamilia</taxon>
    </lineage>
</organism>
<dbReference type="InterPro" id="IPR013083">
    <property type="entry name" value="Znf_RING/FYVE/PHD"/>
</dbReference>
<evidence type="ECO:0000256" key="4">
    <source>
        <dbReference type="ARBA" id="ARBA00022833"/>
    </source>
</evidence>
<keyword evidence="9" id="KW-1185">Reference proteome</keyword>
<evidence type="ECO:0000259" key="7">
    <source>
        <dbReference type="PROSITE" id="PS50119"/>
    </source>
</evidence>
<dbReference type="InterPro" id="IPR050143">
    <property type="entry name" value="TRIM/RBCC"/>
</dbReference>
<feature type="domain" description="RING-type" evidence="6">
    <location>
        <begin position="14"/>
        <end position="54"/>
    </location>
</feature>
<dbReference type="SUPFAM" id="SSF49899">
    <property type="entry name" value="Concanavalin A-like lectins/glucanases"/>
    <property type="match status" value="1"/>
</dbReference>
<dbReference type="SUPFAM" id="SSF57845">
    <property type="entry name" value="B-box zinc-binding domain"/>
    <property type="match status" value="1"/>
</dbReference>
<proteinExistence type="inferred from homology"/>
<dbReference type="GO" id="GO:0008270">
    <property type="term" value="F:zinc ion binding"/>
    <property type="evidence" value="ECO:0007669"/>
    <property type="project" value="UniProtKB-KW"/>
</dbReference>
<dbReference type="SUPFAM" id="SSF57850">
    <property type="entry name" value="RING/U-box"/>
    <property type="match status" value="1"/>
</dbReference>
<comment type="similarity">
    <text evidence="1">Belongs to the TRIM/RBCC family.</text>
</comment>
<protein>
    <submittedName>
        <fullName evidence="10 11">Zinc-binding protein A33-like</fullName>
    </submittedName>
</protein>
<dbReference type="Gene3D" id="2.60.120.920">
    <property type="match status" value="1"/>
</dbReference>
<evidence type="ECO:0000256" key="5">
    <source>
        <dbReference type="PROSITE-ProRule" id="PRU00024"/>
    </source>
</evidence>
<dbReference type="GeneID" id="102207637"/>
<keyword evidence="4" id="KW-0862">Zinc</keyword>
<dbReference type="PROSITE" id="PS00518">
    <property type="entry name" value="ZF_RING_1"/>
    <property type="match status" value="1"/>
</dbReference>
<dbReference type="Pfam" id="PF00622">
    <property type="entry name" value="SPRY"/>
    <property type="match status" value="1"/>
</dbReference>
<sequence length="459" mass="52401">MASNVSQSELDCTCPVCCDIFKDPVVLLCGHSFCKYCLEEWWRQSSLQACPVCKEIFPMSRAPRNLALRNLSDNLRRERSQAASASKELCSLHNEKLRLFCQDDQQLICVVCRDSKQHKKHNCVPINEAAEEHRTKIKIEVMHLKSKLGTFEAEKLRYDKMANHIKLQAQDTEKTIKGEFQKLYQFLRAEEAGRIDAVRREAALKSQTMNLKIVNMTAEISSLRDKIKTLEGEMKAGDMAFMMNIESTMERSQCTLSDPVTPSGALIDEAKHLGKLLFSVWIKMKTLIQYTPVVMDPNTCSQGMSVSEHLTCLTSCDSTLFPENPERLYCTEILGYESFSSGKHSWDVEVDGHWAVGVAARTSVSYYKKIWSIHVCICSNILFEVTPEDDDKEVMKDSLPQKVRVNLDYDKGILSFFDLGRKVPVRTIRYTFTEKLFPYFRGKTKILPPELSVGIKQVK</sequence>
<dbReference type="InterPro" id="IPR018957">
    <property type="entry name" value="Znf_C3HC4_RING-type"/>
</dbReference>
<evidence type="ECO:0000313" key="9">
    <source>
        <dbReference type="Proteomes" id="UP000695023"/>
    </source>
</evidence>
<dbReference type="PRINTS" id="PR01407">
    <property type="entry name" value="BUTYPHLNCDUF"/>
</dbReference>
<dbReference type="Pfam" id="PF00097">
    <property type="entry name" value="zf-C3HC4"/>
    <property type="match status" value="1"/>
</dbReference>
<dbReference type="Gene3D" id="3.30.160.60">
    <property type="entry name" value="Classic Zinc Finger"/>
    <property type="match status" value="1"/>
</dbReference>
<reference evidence="10 11" key="1">
    <citation type="submission" date="2025-04" db="UniProtKB">
        <authorList>
            <consortium name="RefSeq"/>
        </authorList>
    </citation>
    <scope>IDENTIFICATION</scope>
</reference>
<evidence type="ECO:0000313" key="10">
    <source>
        <dbReference type="RefSeq" id="XP_005745614.1"/>
    </source>
</evidence>
<gene>
    <name evidence="11" type="primary">LOC102208096</name>
    <name evidence="10" type="synonym">LOC102207637</name>
</gene>
<dbReference type="Proteomes" id="UP000695023">
    <property type="component" value="Unplaced"/>
</dbReference>
<dbReference type="RefSeq" id="XP_005745614.1">
    <property type="nucleotide sequence ID" value="XM_005745557.2"/>
</dbReference>
<name>A0A9Y3VVB5_9CICH</name>
<evidence type="ECO:0000256" key="1">
    <source>
        <dbReference type="ARBA" id="ARBA00008518"/>
    </source>
</evidence>
<evidence type="ECO:0000259" key="8">
    <source>
        <dbReference type="PROSITE" id="PS50188"/>
    </source>
</evidence>
<dbReference type="SMART" id="SM00184">
    <property type="entry name" value="RING"/>
    <property type="match status" value="1"/>
</dbReference>
<dbReference type="GeneID" id="102208096"/>
<dbReference type="PROSITE" id="PS50089">
    <property type="entry name" value="ZF_RING_2"/>
    <property type="match status" value="1"/>
</dbReference>
<dbReference type="AlphaFoldDB" id="A0A9Y3VVB5"/>
<dbReference type="Pfam" id="PF00643">
    <property type="entry name" value="zf-B_box"/>
    <property type="match status" value="1"/>
</dbReference>
<dbReference type="InterPro" id="IPR001870">
    <property type="entry name" value="B30.2/SPRY"/>
</dbReference>
<accession>A0A9Y3VVB5</accession>
<feature type="domain" description="B box-type" evidence="7">
    <location>
        <begin position="85"/>
        <end position="126"/>
    </location>
</feature>
<dbReference type="PROSITE" id="PS50188">
    <property type="entry name" value="B302_SPRY"/>
    <property type="match status" value="1"/>
</dbReference>
<dbReference type="PROSITE" id="PS50119">
    <property type="entry name" value="ZF_BBOX"/>
    <property type="match status" value="1"/>
</dbReference>
<evidence type="ECO:0000313" key="11">
    <source>
        <dbReference type="RefSeq" id="XP_005745616.1"/>
    </source>
</evidence>
<dbReference type="InterPro" id="IPR000315">
    <property type="entry name" value="Znf_B-box"/>
</dbReference>
<dbReference type="SMART" id="SM00336">
    <property type="entry name" value="BBOX"/>
    <property type="match status" value="1"/>
</dbReference>
<dbReference type="InterPro" id="IPR043136">
    <property type="entry name" value="B30.2/SPRY_sf"/>
</dbReference>
<dbReference type="InterPro" id="IPR001841">
    <property type="entry name" value="Znf_RING"/>
</dbReference>